<accession>A0A829ZCN5</accession>
<dbReference type="HAMAP" id="MF_00101">
    <property type="entry name" value="AcpS"/>
    <property type="match status" value="1"/>
</dbReference>
<evidence type="ECO:0000256" key="5">
    <source>
        <dbReference type="ARBA" id="ARBA00022842"/>
    </source>
</evidence>
<evidence type="ECO:0000256" key="4">
    <source>
        <dbReference type="ARBA" id="ARBA00022832"/>
    </source>
</evidence>
<comment type="caution">
    <text evidence="10">The sequence shown here is derived from an EMBL/GenBank/DDBJ whole genome shotgun (WGS) entry which is preliminary data.</text>
</comment>
<dbReference type="SUPFAM" id="SSF56214">
    <property type="entry name" value="4'-phosphopantetheinyl transferase"/>
    <property type="match status" value="1"/>
</dbReference>
<evidence type="ECO:0000259" key="9">
    <source>
        <dbReference type="Pfam" id="PF01648"/>
    </source>
</evidence>
<reference evidence="10 11" key="1">
    <citation type="journal article" date="2020" name="Microbiome">
        <title>Single-cell genomics of uncultured bacteria reveals dietary fiber responders in the mouse gut microbiota.</title>
        <authorList>
            <person name="Chijiiwa R."/>
            <person name="Hosokawa M."/>
            <person name="Kogawa M."/>
            <person name="Nishikawa Y."/>
            <person name="Ide K."/>
            <person name="Sakanashi C."/>
            <person name="Takahashi K."/>
            <person name="Takeyama H."/>
        </authorList>
    </citation>
    <scope>NUCLEOTIDE SEQUENCE [LARGE SCALE GENOMIC DNA]</scope>
    <source>
        <strain evidence="10">IMSAGC_017</strain>
    </source>
</reference>
<organism evidence="10 11">
    <name type="scientific">Thomasclavelia cocleata</name>
    <dbReference type="NCBI Taxonomy" id="69824"/>
    <lineage>
        <taxon>Bacteria</taxon>
        <taxon>Bacillati</taxon>
        <taxon>Bacillota</taxon>
        <taxon>Erysipelotrichia</taxon>
        <taxon>Erysipelotrichales</taxon>
        <taxon>Coprobacillaceae</taxon>
        <taxon>Thomasclavelia</taxon>
    </lineage>
</organism>
<proteinExistence type="inferred from homology"/>
<dbReference type="InterPro" id="IPR004568">
    <property type="entry name" value="Ppantetheine-prot_Trfase_dom"/>
</dbReference>
<dbReference type="GO" id="GO:0006633">
    <property type="term" value="P:fatty acid biosynthetic process"/>
    <property type="evidence" value="ECO:0007669"/>
    <property type="project" value="UniProtKB-UniRule"/>
</dbReference>
<evidence type="ECO:0000256" key="3">
    <source>
        <dbReference type="ARBA" id="ARBA00022723"/>
    </source>
</evidence>
<keyword evidence="7 8" id="KW-0275">Fatty acid biosynthesis</keyword>
<dbReference type="InterPro" id="IPR008278">
    <property type="entry name" value="4-PPantetheinyl_Trfase_dom"/>
</dbReference>
<dbReference type="Pfam" id="PF01648">
    <property type="entry name" value="ACPS"/>
    <property type="match status" value="1"/>
</dbReference>
<evidence type="ECO:0000313" key="11">
    <source>
        <dbReference type="Proteomes" id="UP000490821"/>
    </source>
</evidence>
<comment type="cofactor">
    <cofactor evidence="8">
        <name>Mg(2+)</name>
        <dbReference type="ChEBI" id="CHEBI:18420"/>
    </cofactor>
</comment>
<feature type="domain" description="4'-phosphopantetheinyl transferase" evidence="9">
    <location>
        <begin position="4"/>
        <end position="106"/>
    </location>
</feature>
<dbReference type="EC" id="2.7.8.7" evidence="8"/>
<dbReference type="AlphaFoldDB" id="A0A829ZCN5"/>
<dbReference type="GO" id="GO:0005737">
    <property type="term" value="C:cytoplasm"/>
    <property type="evidence" value="ECO:0007669"/>
    <property type="project" value="UniProtKB-SubCell"/>
</dbReference>
<comment type="similarity">
    <text evidence="8">Belongs to the P-Pant transferase superfamily. AcpS family.</text>
</comment>
<dbReference type="EMBL" id="BLMI01000234">
    <property type="protein sequence ID" value="GFI41826.1"/>
    <property type="molecule type" value="Genomic_DNA"/>
</dbReference>
<dbReference type="NCBIfam" id="TIGR00556">
    <property type="entry name" value="pantethn_trn"/>
    <property type="match status" value="1"/>
</dbReference>
<comment type="subcellular location">
    <subcellularLocation>
        <location evidence="8">Cytoplasm</location>
    </subcellularLocation>
</comment>
<dbReference type="Gene3D" id="3.90.470.20">
    <property type="entry name" value="4'-phosphopantetheinyl transferase domain"/>
    <property type="match status" value="1"/>
</dbReference>
<evidence type="ECO:0000256" key="1">
    <source>
        <dbReference type="ARBA" id="ARBA00022516"/>
    </source>
</evidence>
<comment type="function">
    <text evidence="8">Transfers the 4'-phosphopantetheine moiety from coenzyme A to a Ser of acyl-carrier-protein.</text>
</comment>
<sequence length="110" mass="12425">MIKGIGCDIVDLSRLDINNDSLALKILTAKEFEIFKNKKTFKQKKEFLGGRFAGKEAFFKAIGIEKGLNSFQDIEILNDINGKPYLNYSKSFISLAHENNYAVAYVVIEV</sequence>
<evidence type="ECO:0000256" key="6">
    <source>
        <dbReference type="ARBA" id="ARBA00023098"/>
    </source>
</evidence>
<dbReference type="Proteomes" id="UP000490821">
    <property type="component" value="Unassembled WGS sequence"/>
</dbReference>
<dbReference type="InterPro" id="IPR037143">
    <property type="entry name" value="4-PPantetheinyl_Trfase_dom_sf"/>
</dbReference>
<evidence type="ECO:0000256" key="2">
    <source>
        <dbReference type="ARBA" id="ARBA00022679"/>
    </source>
</evidence>
<feature type="binding site" evidence="8">
    <location>
        <position position="8"/>
    </location>
    <ligand>
        <name>Mg(2+)</name>
        <dbReference type="ChEBI" id="CHEBI:18420"/>
    </ligand>
</feature>
<evidence type="ECO:0000256" key="7">
    <source>
        <dbReference type="ARBA" id="ARBA00023160"/>
    </source>
</evidence>
<dbReference type="GO" id="GO:0000287">
    <property type="term" value="F:magnesium ion binding"/>
    <property type="evidence" value="ECO:0007669"/>
    <property type="project" value="UniProtKB-UniRule"/>
</dbReference>
<dbReference type="GO" id="GO:0008897">
    <property type="term" value="F:holo-[acyl-carrier-protein] synthase activity"/>
    <property type="evidence" value="ECO:0007669"/>
    <property type="project" value="UniProtKB-UniRule"/>
</dbReference>
<keyword evidence="3 8" id="KW-0479">Metal-binding</keyword>
<protein>
    <recommendedName>
        <fullName evidence="8">Holo-[acyl-carrier-protein] synthase</fullName>
        <shortName evidence="8">Holo-ACP synthase</shortName>
        <ecNumber evidence="8">2.7.8.7</ecNumber>
    </recommendedName>
    <alternativeName>
        <fullName evidence="8">4'-phosphopantetheinyl transferase AcpS</fullName>
    </alternativeName>
</protein>
<evidence type="ECO:0000256" key="8">
    <source>
        <dbReference type="HAMAP-Rule" id="MF_00101"/>
    </source>
</evidence>
<gene>
    <name evidence="8 10" type="primary">acpS</name>
    <name evidence="10" type="ORF">IMSAGC017_01871</name>
</gene>
<keyword evidence="5 8" id="KW-0460">Magnesium</keyword>
<dbReference type="RefSeq" id="WP_172473019.1">
    <property type="nucleotide sequence ID" value="NZ_BLMI01000234.1"/>
</dbReference>
<keyword evidence="1 8" id="KW-0444">Lipid biosynthesis</keyword>
<evidence type="ECO:0000313" key="10">
    <source>
        <dbReference type="EMBL" id="GFI41826.1"/>
    </source>
</evidence>
<keyword evidence="8" id="KW-0963">Cytoplasm</keyword>
<feature type="binding site" evidence="8">
    <location>
        <position position="56"/>
    </location>
    <ligand>
        <name>Mg(2+)</name>
        <dbReference type="ChEBI" id="CHEBI:18420"/>
    </ligand>
</feature>
<name>A0A829ZCN5_9FIRM</name>
<keyword evidence="6 8" id="KW-0443">Lipid metabolism</keyword>
<keyword evidence="4 8" id="KW-0276">Fatty acid metabolism</keyword>
<comment type="catalytic activity">
    <reaction evidence="8">
        <text>apo-[ACP] + CoA = holo-[ACP] + adenosine 3',5'-bisphosphate + H(+)</text>
        <dbReference type="Rhea" id="RHEA:12068"/>
        <dbReference type="Rhea" id="RHEA-COMP:9685"/>
        <dbReference type="Rhea" id="RHEA-COMP:9690"/>
        <dbReference type="ChEBI" id="CHEBI:15378"/>
        <dbReference type="ChEBI" id="CHEBI:29999"/>
        <dbReference type="ChEBI" id="CHEBI:57287"/>
        <dbReference type="ChEBI" id="CHEBI:58343"/>
        <dbReference type="ChEBI" id="CHEBI:64479"/>
        <dbReference type="EC" id="2.7.8.7"/>
    </reaction>
</comment>
<keyword evidence="2 8" id="KW-0808">Transferase</keyword>
<dbReference type="NCBIfam" id="TIGR00516">
    <property type="entry name" value="acpS"/>
    <property type="match status" value="1"/>
</dbReference>
<dbReference type="InterPro" id="IPR002582">
    <property type="entry name" value="ACPS"/>
</dbReference>